<reference evidence="2" key="1">
    <citation type="submission" date="2015-07" db="EMBL/GenBank/DDBJ databases">
        <title>Adaptation to a free-living lifestyle via gene acquisitions in the diplomonad Trepomonas sp. PC1.</title>
        <authorList>
            <person name="Xu F."/>
            <person name="Jerlstrom-Hultqvist J."/>
            <person name="Kolisko M."/>
            <person name="Simpson A.G.B."/>
            <person name="Roger A.J."/>
            <person name="Svard S.G."/>
            <person name="Andersson J.O."/>
        </authorList>
    </citation>
    <scope>NUCLEOTIDE SEQUENCE</scope>
    <source>
        <strain evidence="2">PC1</strain>
    </source>
</reference>
<sequence length="459" mass="54622">QQQRRDIEKLQKEVVKSKEALQLMESQKNFYNQEYNQLKQQIIDSNQQNEKEVDQLLKSLSKSMINSDKQKETHNNEENELKERNFLTQINQKSQSLINEIQSLQKEIHDRKCQESIFQTQIATQQSQINDQTQKIVEIQNYNDELEAKNLQLIEKYTILNNKHHDVLQQLSQLQQVDSNDLISDISIFLKCEKSQILQKLIDNKQQTVIMQDQLLQFNYNIKKLEQSQKTSIQQLNLQLQKAEQQDQNVKFFEKVFGSFSQQNMAHLSQMFYLVRQFQKNYQNQLVQLENVSQKLKSTEQTVQKLRKRKTRTQSQAVKGQLMVDETKQVSDVIDVEKQLKFLIAQMKSLQVKLNIKQSNSEDFLDQSKTSQIFDDLLLQTKKNDDLTRMKEQLARVSFELAEAKWGDQIDFLMDFDEMFEKMGKLQIKNEFINEYIQMQFKQHIKKKFGFKKLKQVIQ</sequence>
<feature type="coiled-coil region" evidence="1">
    <location>
        <begin position="7"/>
        <end position="163"/>
    </location>
</feature>
<dbReference type="AlphaFoldDB" id="A0A146JZJ6"/>
<feature type="non-terminal residue" evidence="2">
    <location>
        <position position="1"/>
    </location>
</feature>
<gene>
    <name evidence="2" type="ORF">TPC1_30867</name>
</gene>
<name>A0A146JZJ6_9EUKA</name>
<dbReference type="EMBL" id="GDID01006968">
    <property type="protein sequence ID" value="JAP89638.1"/>
    <property type="molecule type" value="Transcribed_RNA"/>
</dbReference>
<organism evidence="2">
    <name type="scientific">Trepomonas sp. PC1</name>
    <dbReference type="NCBI Taxonomy" id="1076344"/>
    <lineage>
        <taxon>Eukaryota</taxon>
        <taxon>Metamonada</taxon>
        <taxon>Diplomonadida</taxon>
        <taxon>Hexamitidae</taxon>
        <taxon>Hexamitinae</taxon>
        <taxon>Trepomonas</taxon>
    </lineage>
</organism>
<evidence type="ECO:0000256" key="1">
    <source>
        <dbReference type="SAM" id="Coils"/>
    </source>
</evidence>
<proteinExistence type="predicted"/>
<keyword evidence="1" id="KW-0175">Coiled coil</keyword>
<feature type="coiled-coil region" evidence="1">
    <location>
        <begin position="275"/>
        <end position="353"/>
    </location>
</feature>
<protein>
    <submittedName>
        <fullName evidence="2">Uncharacterized protein</fullName>
    </submittedName>
</protein>
<accession>A0A146JZJ6</accession>
<evidence type="ECO:0000313" key="2">
    <source>
        <dbReference type="EMBL" id="JAP89638.1"/>
    </source>
</evidence>